<accession>A0A2N0VFL3</accession>
<protein>
    <recommendedName>
        <fullName evidence="2">TPM domain-containing protein</fullName>
    </recommendedName>
</protein>
<evidence type="ECO:0000313" key="4">
    <source>
        <dbReference type="Proteomes" id="UP000233398"/>
    </source>
</evidence>
<keyword evidence="4" id="KW-1185">Reference proteome</keyword>
<comment type="caution">
    <text evidence="3">The sequence shown here is derived from an EMBL/GenBank/DDBJ whole genome shotgun (WGS) entry which is preliminary data.</text>
</comment>
<dbReference type="AlphaFoldDB" id="A0A2N0VFL3"/>
<dbReference type="EMBL" id="PISP01000003">
    <property type="protein sequence ID" value="PKD42986.1"/>
    <property type="molecule type" value="Genomic_DNA"/>
</dbReference>
<feature type="domain" description="TPM" evidence="2">
    <location>
        <begin position="5"/>
        <end position="120"/>
    </location>
</feature>
<dbReference type="OrthoDB" id="9786161at2"/>
<organism evidence="3 4">
    <name type="scientific">Rhodohalobacter barkolensis</name>
    <dbReference type="NCBI Taxonomy" id="2053187"/>
    <lineage>
        <taxon>Bacteria</taxon>
        <taxon>Pseudomonadati</taxon>
        <taxon>Balneolota</taxon>
        <taxon>Balneolia</taxon>
        <taxon>Balneolales</taxon>
        <taxon>Balneolaceae</taxon>
        <taxon>Rhodohalobacter</taxon>
    </lineage>
</organism>
<dbReference type="RefSeq" id="WP_101073461.1">
    <property type="nucleotide sequence ID" value="NZ_PISP01000003.1"/>
</dbReference>
<reference evidence="3 4" key="1">
    <citation type="submission" date="2017-11" db="EMBL/GenBank/DDBJ databases">
        <title>Rhodohalobacter 15182 sp. nov., isolated from a salt lake.</title>
        <authorList>
            <person name="Han S."/>
        </authorList>
    </citation>
    <scope>NUCLEOTIDE SEQUENCE [LARGE SCALE GENOMIC DNA]</scope>
    <source>
        <strain evidence="3 4">15182</strain>
    </source>
</reference>
<dbReference type="PANTHER" id="PTHR30373">
    <property type="entry name" value="UPF0603 PROTEIN YGCG"/>
    <property type="match status" value="1"/>
</dbReference>
<gene>
    <name evidence="3" type="ORF">CWD77_10125</name>
</gene>
<evidence type="ECO:0000256" key="1">
    <source>
        <dbReference type="SAM" id="MobiDB-lite"/>
    </source>
</evidence>
<dbReference type="PANTHER" id="PTHR30373:SF8">
    <property type="entry name" value="BLL7265 PROTEIN"/>
    <property type="match status" value="1"/>
</dbReference>
<dbReference type="InterPro" id="IPR007621">
    <property type="entry name" value="TPM_dom"/>
</dbReference>
<name>A0A2N0VFL3_9BACT</name>
<feature type="region of interest" description="Disordered" evidence="1">
    <location>
        <begin position="128"/>
        <end position="153"/>
    </location>
</feature>
<proteinExistence type="predicted"/>
<feature type="compositionally biased region" description="Basic and acidic residues" evidence="1">
    <location>
        <begin position="142"/>
        <end position="153"/>
    </location>
</feature>
<dbReference type="Gene3D" id="3.10.310.50">
    <property type="match status" value="1"/>
</dbReference>
<evidence type="ECO:0000313" key="3">
    <source>
        <dbReference type="EMBL" id="PKD42986.1"/>
    </source>
</evidence>
<sequence length="153" mass="17495">MPARKFLSEEDEKRIVQAIEKAEKNTSGEIRVHIEFKCKKDPLERAKVLFHELGMDQTEARNGVILYIATDDKKVAVFGDEGISKLVDDHFWQDEIDSLISEFKKENFEQGIEQVVGDIGEKLKIHFPSAGDDPDELGNEISFKDNRVDKDDD</sequence>
<dbReference type="Proteomes" id="UP000233398">
    <property type="component" value="Unassembled WGS sequence"/>
</dbReference>
<evidence type="ECO:0000259" key="2">
    <source>
        <dbReference type="Pfam" id="PF04536"/>
    </source>
</evidence>
<dbReference type="Pfam" id="PF04536">
    <property type="entry name" value="TPM_phosphatase"/>
    <property type="match status" value="1"/>
</dbReference>